<dbReference type="Pfam" id="PF13181">
    <property type="entry name" value="TPR_8"/>
    <property type="match status" value="1"/>
</dbReference>
<dbReference type="InterPro" id="IPR011990">
    <property type="entry name" value="TPR-like_helical_dom_sf"/>
</dbReference>
<protein>
    <submittedName>
        <fullName evidence="2">Tetratricopeptide repeat protein</fullName>
    </submittedName>
</protein>
<gene>
    <name evidence="2" type="ORF">Deia_00126</name>
</gene>
<keyword evidence="1" id="KW-0802">TPR repeat</keyword>
<dbReference type="SUPFAM" id="SSF48452">
    <property type="entry name" value="TPR-like"/>
    <property type="match status" value="1"/>
</dbReference>
<keyword evidence="3" id="KW-1185">Reference proteome</keyword>
<dbReference type="InterPro" id="IPR019734">
    <property type="entry name" value="TPR_rpt"/>
</dbReference>
<accession>A0A5B8XC75</accession>
<dbReference type="PROSITE" id="PS50005">
    <property type="entry name" value="TPR"/>
    <property type="match status" value="1"/>
</dbReference>
<name>A0A5B8XC75_9RICK</name>
<dbReference type="SMART" id="SM00028">
    <property type="entry name" value="TPR"/>
    <property type="match status" value="3"/>
</dbReference>
<sequence>MIKISQKIKDLKNDVLEFAKPHCEFHYQASYEYYNLGCGYLKLNMLENAYKFFTKSINIYKENADSHYCRGFMEYLFGNKDASYADFRESFKLRNVNYDNKYVSNFIKYDPYPKINNVENFTFYHHTNENTQYKDLKKIEINILYQHADIAFNAKNYADFVSIYESLIKLTSDAHFVYHVDLANKYFDIAREYHNEGFTYEAIFFCQKALETDDKNPHNSAYQNLLSLCQTSVIEDQSA</sequence>
<feature type="repeat" description="TPR" evidence="1">
    <location>
        <begin position="30"/>
        <end position="63"/>
    </location>
</feature>
<organism evidence="2 3">
    <name type="scientific">Candidatus Deianiraea vastatrix</name>
    <dbReference type="NCBI Taxonomy" id="2163644"/>
    <lineage>
        <taxon>Bacteria</taxon>
        <taxon>Pseudomonadati</taxon>
        <taxon>Pseudomonadota</taxon>
        <taxon>Alphaproteobacteria</taxon>
        <taxon>Rickettsiales</taxon>
        <taxon>Candidatus Deianiraeaceae</taxon>
        <taxon>Candidatus Deianiraea</taxon>
    </lineage>
</organism>
<dbReference type="Proteomes" id="UP000321934">
    <property type="component" value="Chromosome"/>
</dbReference>
<dbReference type="OrthoDB" id="7933299at2"/>
<dbReference type="RefSeq" id="WP_146820245.1">
    <property type="nucleotide sequence ID" value="NZ_CP029077.1"/>
</dbReference>
<dbReference type="EMBL" id="CP029077">
    <property type="protein sequence ID" value="QED22938.1"/>
    <property type="molecule type" value="Genomic_DNA"/>
</dbReference>
<dbReference type="Gene3D" id="1.25.40.10">
    <property type="entry name" value="Tetratricopeptide repeat domain"/>
    <property type="match status" value="2"/>
</dbReference>
<evidence type="ECO:0000313" key="3">
    <source>
        <dbReference type="Proteomes" id="UP000321934"/>
    </source>
</evidence>
<evidence type="ECO:0000256" key="1">
    <source>
        <dbReference type="PROSITE-ProRule" id="PRU00339"/>
    </source>
</evidence>
<proteinExistence type="predicted"/>
<evidence type="ECO:0000313" key="2">
    <source>
        <dbReference type="EMBL" id="QED22938.1"/>
    </source>
</evidence>
<dbReference type="AlphaFoldDB" id="A0A5B8XC75"/>
<reference evidence="2 3" key="1">
    <citation type="journal article" date="2019" name="ISME J.">
        <title>Deianiraea, an extracellular bacterium associated with the ciliate Paramecium, suggests an alternative scenario for the evolution of Rickettsiales.</title>
        <authorList>
            <person name="Castelli M."/>
            <person name="Sabaneyeva E."/>
            <person name="Lanzoni O."/>
            <person name="Lebedeva N."/>
            <person name="Floriano A.M."/>
            <person name="Gaiarsa S."/>
            <person name="Benken K."/>
            <person name="Modeo L."/>
            <person name="Bandi C."/>
            <person name="Potekhin A."/>
            <person name="Sassera D."/>
            <person name="Petroni G."/>
        </authorList>
    </citation>
    <scope>NUCLEOTIDE SEQUENCE [LARGE SCALE GENOMIC DNA]</scope>
    <source>
        <strain evidence="2">CyL4-1</strain>
    </source>
</reference>